<dbReference type="GO" id="GO:0016887">
    <property type="term" value="F:ATP hydrolysis activity"/>
    <property type="evidence" value="ECO:0007669"/>
    <property type="project" value="InterPro"/>
</dbReference>
<proteinExistence type="inferred from homology"/>
<dbReference type="InterPro" id="IPR027417">
    <property type="entry name" value="P-loop_NTPase"/>
</dbReference>
<evidence type="ECO:0000313" key="6">
    <source>
        <dbReference type="EMBL" id="QIL48740.1"/>
    </source>
</evidence>
<sequence length="301" mass="34389">MEVLTCNNITKKVGKKIIIDDISLSLKTGEVIGLIGPNGAGKTSLMKLLVGLYYIDEGCISSLDNDQKLDFPNYIKNIGAIIENPMFYPKLTGKQCLNYYSIIRDINNNRIKEVSDLTGINSILNQQVKTYSLGNKQRLGIAQALLVDPQLLILDEPFNGLDPDGILELRNIILKQKEKNKTILISSHTLPELEQICDRFIFLKTGKIIEELENKDFENTNFSIIDIDPKDFTNVEKLLESQCTYPFEIDDTRIIFKGVEQEYILDLIFWLKNKNVNVINFENKKETLQDYYEKIILGGKK</sequence>
<dbReference type="GO" id="GO:0005524">
    <property type="term" value="F:ATP binding"/>
    <property type="evidence" value="ECO:0007669"/>
    <property type="project" value="UniProtKB-KW"/>
</dbReference>
<feature type="domain" description="ABC transporter" evidence="5">
    <location>
        <begin position="4"/>
        <end position="230"/>
    </location>
</feature>
<protein>
    <submittedName>
        <fullName evidence="6">ABC transporter ATP-binding protein</fullName>
    </submittedName>
</protein>
<dbReference type="PANTHER" id="PTHR43335">
    <property type="entry name" value="ABC TRANSPORTER, ATP-BINDING PROTEIN"/>
    <property type="match status" value="1"/>
</dbReference>
<keyword evidence="3" id="KW-0547">Nucleotide-binding</keyword>
<keyword evidence="2" id="KW-0813">Transport</keyword>
<evidence type="ECO:0000256" key="4">
    <source>
        <dbReference type="ARBA" id="ARBA00022840"/>
    </source>
</evidence>
<dbReference type="KEGG" id="vhy:G7082_09595"/>
<dbReference type="InterPro" id="IPR003593">
    <property type="entry name" value="AAA+_ATPase"/>
</dbReference>
<accession>A0A6G8AUT0</accession>
<comment type="similarity">
    <text evidence="1">Belongs to the ABC transporter superfamily.</text>
</comment>
<dbReference type="AlphaFoldDB" id="A0A6G8AUT0"/>
<dbReference type="Gene3D" id="3.40.50.300">
    <property type="entry name" value="P-loop containing nucleotide triphosphate hydrolases"/>
    <property type="match status" value="1"/>
</dbReference>
<dbReference type="PROSITE" id="PS00211">
    <property type="entry name" value="ABC_TRANSPORTER_1"/>
    <property type="match status" value="1"/>
</dbReference>
<dbReference type="InterPro" id="IPR003439">
    <property type="entry name" value="ABC_transporter-like_ATP-bd"/>
</dbReference>
<reference evidence="6 7" key="1">
    <citation type="submission" date="2020-03" db="EMBL/GenBank/DDBJ databases">
        <title>Vagococcus sp. nov., isolated from beetles.</title>
        <authorList>
            <person name="Hyun D.-W."/>
            <person name="Bae J.-W."/>
        </authorList>
    </citation>
    <scope>NUCLEOTIDE SEQUENCE [LARGE SCALE GENOMIC DNA]</scope>
    <source>
        <strain evidence="6 7">HDW17B</strain>
    </source>
</reference>
<evidence type="ECO:0000256" key="2">
    <source>
        <dbReference type="ARBA" id="ARBA00022448"/>
    </source>
</evidence>
<dbReference type="Proteomes" id="UP000501747">
    <property type="component" value="Chromosome"/>
</dbReference>
<evidence type="ECO:0000259" key="5">
    <source>
        <dbReference type="PROSITE" id="PS50893"/>
    </source>
</evidence>
<keyword evidence="7" id="KW-1185">Reference proteome</keyword>
<dbReference type="PROSITE" id="PS50893">
    <property type="entry name" value="ABC_TRANSPORTER_2"/>
    <property type="match status" value="1"/>
</dbReference>
<gene>
    <name evidence="6" type="ORF">G7082_09595</name>
</gene>
<organism evidence="6 7">
    <name type="scientific">Vagococcus hydrophili</name>
    <dbReference type="NCBI Taxonomy" id="2714947"/>
    <lineage>
        <taxon>Bacteria</taxon>
        <taxon>Bacillati</taxon>
        <taxon>Bacillota</taxon>
        <taxon>Bacilli</taxon>
        <taxon>Lactobacillales</taxon>
        <taxon>Enterococcaceae</taxon>
        <taxon>Vagococcus</taxon>
    </lineage>
</organism>
<evidence type="ECO:0000256" key="1">
    <source>
        <dbReference type="ARBA" id="ARBA00005417"/>
    </source>
</evidence>
<dbReference type="PANTHER" id="PTHR43335:SF4">
    <property type="entry name" value="ABC TRANSPORTER, ATP-BINDING PROTEIN"/>
    <property type="match status" value="1"/>
</dbReference>
<dbReference type="InterPro" id="IPR017871">
    <property type="entry name" value="ABC_transporter-like_CS"/>
</dbReference>
<keyword evidence="4 6" id="KW-0067">ATP-binding</keyword>
<evidence type="ECO:0000256" key="3">
    <source>
        <dbReference type="ARBA" id="ARBA00022741"/>
    </source>
</evidence>
<name>A0A6G8AUT0_9ENTE</name>
<evidence type="ECO:0000313" key="7">
    <source>
        <dbReference type="Proteomes" id="UP000501747"/>
    </source>
</evidence>
<dbReference type="SUPFAM" id="SSF52540">
    <property type="entry name" value="P-loop containing nucleoside triphosphate hydrolases"/>
    <property type="match status" value="1"/>
</dbReference>
<dbReference type="EMBL" id="CP049887">
    <property type="protein sequence ID" value="QIL48740.1"/>
    <property type="molecule type" value="Genomic_DNA"/>
</dbReference>
<dbReference type="RefSeq" id="WP_166034873.1">
    <property type="nucleotide sequence ID" value="NZ_CP049887.1"/>
</dbReference>
<dbReference type="Pfam" id="PF00005">
    <property type="entry name" value="ABC_tran"/>
    <property type="match status" value="1"/>
</dbReference>
<dbReference type="SMART" id="SM00382">
    <property type="entry name" value="AAA"/>
    <property type="match status" value="1"/>
</dbReference>